<evidence type="ECO:0000313" key="5">
    <source>
        <dbReference type="Proteomes" id="UP001066276"/>
    </source>
</evidence>
<dbReference type="GO" id="GO:0005212">
    <property type="term" value="F:structural constituent of eye lens"/>
    <property type="evidence" value="ECO:0007669"/>
    <property type="project" value="TreeGrafter"/>
</dbReference>
<organism evidence="4 5">
    <name type="scientific">Pleurodeles waltl</name>
    <name type="common">Iberian ribbed newt</name>
    <dbReference type="NCBI Taxonomy" id="8319"/>
    <lineage>
        <taxon>Eukaryota</taxon>
        <taxon>Metazoa</taxon>
        <taxon>Chordata</taxon>
        <taxon>Craniata</taxon>
        <taxon>Vertebrata</taxon>
        <taxon>Euteleostomi</taxon>
        <taxon>Amphibia</taxon>
        <taxon>Batrachia</taxon>
        <taxon>Caudata</taxon>
        <taxon>Salamandroidea</taxon>
        <taxon>Salamandridae</taxon>
        <taxon>Pleurodelinae</taxon>
        <taxon>Pleurodeles</taxon>
    </lineage>
</organism>
<dbReference type="InterPro" id="IPR050252">
    <property type="entry name" value="Beta/Gamma-Crystallin"/>
</dbReference>
<dbReference type="GO" id="GO:0007601">
    <property type="term" value="P:visual perception"/>
    <property type="evidence" value="ECO:0007669"/>
    <property type="project" value="TreeGrafter"/>
</dbReference>
<feature type="domain" description="Beta/gamma crystallin 'Greek key'" evidence="3">
    <location>
        <begin position="130"/>
        <end position="172"/>
    </location>
</feature>
<keyword evidence="2" id="KW-0677">Repeat</keyword>
<dbReference type="Pfam" id="PF00030">
    <property type="entry name" value="Crystall"/>
    <property type="match status" value="2"/>
</dbReference>
<evidence type="ECO:0000256" key="1">
    <source>
        <dbReference type="ARBA" id="ARBA00009646"/>
    </source>
</evidence>
<dbReference type="PANTHER" id="PTHR11818:SF103">
    <property type="entry name" value="BETA_GAMMA CRYSTALLIN 'GREEK KEY' DOMAIN-CONTAINING PROTEIN"/>
    <property type="match status" value="1"/>
</dbReference>
<dbReference type="EMBL" id="JANPWB010000002">
    <property type="protein sequence ID" value="KAJ1211563.1"/>
    <property type="molecule type" value="Genomic_DNA"/>
</dbReference>
<evidence type="ECO:0000313" key="4">
    <source>
        <dbReference type="EMBL" id="KAJ1211563.1"/>
    </source>
</evidence>
<dbReference type="PANTHER" id="PTHR11818">
    <property type="entry name" value="BETA/GAMMA CRYSTALLIN"/>
    <property type="match status" value="1"/>
</dbReference>
<dbReference type="Gene3D" id="2.60.20.10">
    <property type="entry name" value="Crystallins"/>
    <property type="match status" value="2"/>
</dbReference>
<reference evidence="4" key="1">
    <citation type="journal article" date="2022" name="bioRxiv">
        <title>Sequencing and chromosome-scale assembly of the giantPleurodeles waltlgenome.</title>
        <authorList>
            <person name="Brown T."/>
            <person name="Elewa A."/>
            <person name="Iarovenko S."/>
            <person name="Subramanian E."/>
            <person name="Araus A.J."/>
            <person name="Petzold A."/>
            <person name="Susuki M."/>
            <person name="Suzuki K.-i.T."/>
            <person name="Hayashi T."/>
            <person name="Toyoda A."/>
            <person name="Oliveira C."/>
            <person name="Osipova E."/>
            <person name="Leigh N.D."/>
            <person name="Simon A."/>
            <person name="Yun M.H."/>
        </authorList>
    </citation>
    <scope>NUCLEOTIDE SEQUENCE</scope>
    <source>
        <strain evidence="4">20211129_DDA</strain>
        <tissue evidence="4">Liver</tissue>
    </source>
</reference>
<gene>
    <name evidence="4" type="ORF">NDU88_006921</name>
</gene>
<dbReference type="AlphaFoldDB" id="A0AAV7WBZ2"/>
<dbReference type="SMART" id="SM00247">
    <property type="entry name" value="XTALbg"/>
    <property type="match status" value="2"/>
</dbReference>
<keyword evidence="5" id="KW-1185">Reference proteome</keyword>
<dbReference type="PROSITE" id="PS50915">
    <property type="entry name" value="CRYSTALLIN_BETA_GAMMA"/>
    <property type="match status" value="2"/>
</dbReference>
<evidence type="ECO:0000256" key="2">
    <source>
        <dbReference type="ARBA" id="ARBA00022737"/>
    </source>
</evidence>
<dbReference type="InterPro" id="IPR001064">
    <property type="entry name" value="Beta/gamma_crystallin"/>
</dbReference>
<feature type="domain" description="Beta/gamma crystallin 'Greek key'" evidence="3">
    <location>
        <begin position="89"/>
        <end position="129"/>
    </location>
</feature>
<sequence length="173" mass="19156">MTIIHFFAEEGCEGISSEGVTEDLPNLASIGFLKRVKSMRVSGNPCVVFKEGDFKGEFELFREGDHDSLGEFSEAISSVRVVKGGLRDPEITVYEHVNYGGKAATLTSPTPNLNSYEMNNMISSHKVTKGAWRLYQKEDYEGARFVALAGDNQASYCRIGRNDTVSSLKPYIQ</sequence>
<evidence type="ECO:0000259" key="3">
    <source>
        <dbReference type="PROSITE" id="PS50915"/>
    </source>
</evidence>
<comment type="caution">
    <text evidence="4">The sequence shown here is derived from an EMBL/GenBank/DDBJ whole genome shotgun (WGS) entry which is preliminary data.</text>
</comment>
<dbReference type="SUPFAM" id="SSF49695">
    <property type="entry name" value="gamma-Crystallin-like"/>
    <property type="match status" value="1"/>
</dbReference>
<dbReference type="GO" id="GO:0002088">
    <property type="term" value="P:lens development in camera-type eye"/>
    <property type="evidence" value="ECO:0007669"/>
    <property type="project" value="TreeGrafter"/>
</dbReference>
<protein>
    <recommendedName>
        <fullName evidence="3">Beta/gamma crystallin 'Greek key' domain-containing protein</fullName>
    </recommendedName>
</protein>
<dbReference type="InterPro" id="IPR011024">
    <property type="entry name" value="G_crystallin-like"/>
</dbReference>
<dbReference type="Proteomes" id="UP001066276">
    <property type="component" value="Chromosome 1_2"/>
</dbReference>
<proteinExistence type="inferred from homology"/>
<accession>A0AAV7WBZ2</accession>
<comment type="similarity">
    <text evidence="1">Belongs to the beta/gamma-crystallin family.</text>
</comment>
<name>A0AAV7WBZ2_PLEWA</name>